<feature type="transmembrane region" description="Helical" evidence="2">
    <location>
        <begin position="101"/>
        <end position="119"/>
    </location>
</feature>
<sequence>MDTKADITAADTSRPPSTRPSFRTSGRWHFAWHFAEMVIAMIAGMLLFGQVWAVVSPLLGWSDALARADLAAMVMATDMTLGMAIWMRVRGHDWPSIAEMGAAMFVPFLVLLVPFWTGALSGDGLMIGGHLLMLPAMLVAMLLRRKEYSRPHRRPACAAPPADAGAGRRITAWLVHRWPSWLALVITIDSWGSSSAPPAWILVILAGAYLVIGAARKHLREPGVLALQLGVFAAYVALAAVAMSVGGNLSLYLVAAGWLAHAGWDIIHYRADKVVPRAYAEACIVIDTIIGLTILLMLW</sequence>
<evidence type="ECO:0000313" key="4">
    <source>
        <dbReference type="Proteomes" id="UP001499930"/>
    </source>
</evidence>
<keyword evidence="2" id="KW-0472">Membrane</keyword>
<protein>
    <submittedName>
        <fullName evidence="3">Uncharacterized protein</fullName>
    </submittedName>
</protein>
<feature type="region of interest" description="Disordered" evidence="1">
    <location>
        <begin position="1"/>
        <end position="22"/>
    </location>
</feature>
<gene>
    <name evidence="3" type="ORF">GCM10017559_07290</name>
</gene>
<feature type="transmembrane region" description="Helical" evidence="2">
    <location>
        <begin position="279"/>
        <end position="298"/>
    </location>
</feature>
<name>A0ABN3XTM7_9ACTN</name>
<organism evidence="3 4">
    <name type="scientific">Streptosporangium longisporum</name>
    <dbReference type="NCBI Taxonomy" id="46187"/>
    <lineage>
        <taxon>Bacteria</taxon>
        <taxon>Bacillati</taxon>
        <taxon>Actinomycetota</taxon>
        <taxon>Actinomycetes</taxon>
        <taxon>Streptosporangiales</taxon>
        <taxon>Streptosporangiaceae</taxon>
        <taxon>Streptosporangium</taxon>
    </lineage>
</organism>
<dbReference type="EMBL" id="BAAAWD010000004">
    <property type="protein sequence ID" value="GAA2989855.1"/>
    <property type="molecule type" value="Genomic_DNA"/>
</dbReference>
<keyword evidence="2" id="KW-1133">Transmembrane helix</keyword>
<evidence type="ECO:0000256" key="2">
    <source>
        <dbReference type="SAM" id="Phobius"/>
    </source>
</evidence>
<feature type="compositionally biased region" description="Polar residues" evidence="1">
    <location>
        <begin position="10"/>
        <end position="22"/>
    </location>
</feature>
<evidence type="ECO:0000256" key="1">
    <source>
        <dbReference type="SAM" id="MobiDB-lite"/>
    </source>
</evidence>
<feature type="transmembrane region" description="Helical" evidence="2">
    <location>
        <begin position="70"/>
        <end position="89"/>
    </location>
</feature>
<accession>A0ABN3XTM7</accession>
<dbReference type="RefSeq" id="WP_344888194.1">
    <property type="nucleotide sequence ID" value="NZ_BAAAWD010000004.1"/>
</dbReference>
<feature type="transmembrane region" description="Helical" evidence="2">
    <location>
        <begin position="125"/>
        <end position="143"/>
    </location>
</feature>
<comment type="caution">
    <text evidence="3">The sequence shown here is derived from an EMBL/GenBank/DDBJ whole genome shotgun (WGS) entry which is preliminary data.</text>
</comment>
<proteinExistence type="predicted"/>
<evidence type="ECO:0000313" key="3">
    <source>
        <dbReference type="EMBL" id="GAA2989855.1"/>
    </source>
</evidence>
<keyword evidence="2" id="KW-0812">Transmembrane</keyword>
<dbReference type="Proteomes" id="UP001499930">
    <property type="component" value="Unassembled WGS sequence"/>
</dbReference>
<feature type="transmembrane region" description="Helical" evidence="2">
    <location>
        <begin position="30"/>
        <end position="55"/>
    </location>
</feature>
<feature type="transmembrane region" description="Helical" evidence="2">
    <location>
        <begin position="198"/>
        <end position="215"/>
    </location>
</feature>
<keyword evidence="4" id="KW-1185">Reference proteome</keyword>
<reference evidence="3 4" key="1">
    <citation type="journal article" date="2019" name="Int. J. Syst. Evol. Microbiol.">
        <title>The Global Catalogue of Microorganisms (GCM) 10K type strain sequencing project: providing services to taxonomists for standard genome sequencing and annotation.</title>
        <authorList>
            <consortium name="The Broad Institute Genomics Platform"/>
            <consortium name="The Broad Institute Genome Sequencing Center for Infectious Disease"/>
            <person name="Wu L."/>
            <person name="Ma J."/>
        </authorList>
    </citation>
    <scope>NUCLEOTIDE SEQUENCE [LARGE SCALE GENOMIC DNA]</scope>
    <source>
        <strain evidence="3 4">JCM 3106</strain>
    </source>
</reference>
<feature type="transmembrane region" description="Helical" evidence="2">
    <location>
        <begin position="224"/>
        <end position="243"/>
    </location>
</feature>